<feature type="domain" description="Ig-like" evidence="15">
    <location>
        <begin position="2420"/>
        <end position="2507"/>
    </location>
</feature>
<feature type="compositionally biased region" description="Basic residues" evidence="13">
    <location>
        <begin position="1182"/>
        <end position="1201"/>
    </location>
</feature>
<dbReference type="FunFam" id="2.60.40.10:FF:001306">
    <property type="entry name" value="Matrix remodeling associated 5"/>
    <property type="match status" value="1"/>
</dbReference>
<evidence type="ECO:0000256" key="12">
    <source>
        <dbReference type="ARBA" id="ARBA00023319"/>
    </source>
</evidence>
<comment type="subcellular location">
    <subcellularLocation>
        <location evidence="1">Membrane</location>
        <topology evidence="1">Single-pass membrane protein</topology>
    </subcellularLocation>
    <subcellularLocation>
        <location evidence="2">Secreted</location>
    </subcellularLocation>
</comment>
<keyword evidence="4" id="KW-0433">Leucine-rich repeat</keyword>
<dbReference type="FunFam" id="3.80.10.10:FF:000103">
    <property type="entry name" value="Immunoglobulin superfamily member 10"/>
    <property type="match status" value="1"/>
</dbReference>
<evidence type="ECO:0000256" key="6">
    <source>
        <dbReference type="ARBA" id="ARBA00022729"/>
    </source>
</evidence>
<keyword evidence="8" id="KW-1133">Transmembrane helix</keyword>
<evidence type="ECO:0000256" key="10">
    <source>
        <dbReference type="ARBA" id="ARBA00023157"/>
    </source>
</evidence>
<evidence type="ECO:0000256" key="7">
    <source>
        <dbReference type="ARBA" id="ARBA00022737"/>
    </source>
</evidence>
<dbReference type="InterPro" id="IPR050467">
    <property type="entry name" value="LRFN"/>
</dbReference>
<feature type="domain" description="Ig-like" evidence="15">
    <location>
        <begin position="585"/>
        <end position="673"/>
    </location>
</feature>
<dbReference type="FunFam" id="2.60.40.10:FF:001433">
    <property type="entry name" value="Matrix remodeling associated 5"/>
    <property type="match status" value="1"/>
</dbReference>
<feature type="domain" description="Ig-like" evidence="15">
    <location>
        <begin position="2808"/>
        <end position="2903"/>
    </location>
</feature>
<feature type="domain" description="Ig-like" evidence="15">
    <location>
        <begin position="1917"/>
        <end position="2019"/>
    </location>
</feature>
<dbReference type="FunFam" id="2.60.40.10:FF:001402">
    <property type="entry name" value="Matrix remodeling associated 5"/>
    <property type="match status" value="1"/>
</dbReference>
<dbReference type="SMART" id="SM00409">
    <property type="entry name" value="IG"/>
    <property type="match status" value="11"/>
</dbReference>
<protein>
    <recommendedName>
        <fullName evidence="15">Ig-like domain-containing protein</fullName>
    </recommendedName>
</protein>
<feature type="compositionally biased region" description="Low complexity" evidence="13">
    <location>
        <begin position="1101"/>
        <end position="1111"/>
    </location>
</feature>
<accession>A0AAV7NQS2</accession>
<evidence type="ECO:0000256" key="4">
    <source>
        <dbReference type="ARBA" id="ARBA00022614"/>
    </source>
</evidence>
<feature type="signal peptide" evidence="14">
    <location>
        <begin position="1"/>
        <end position="36"/>
    </location>
</feature>
<keyword evidence="10" id="KW-1015">Disulfide bond</keyword>
<feature type="domain" description="Ig-like" evidence="15">
    <location>
        <begin position="2221"/>
        <end position="2314"/>
    </location>
</feature>
<dbReference type="CDD" id="cd00096">
    <property type="entry name" value="Ig"/>
    <property type="match status" value="4"/>
</dbReference>
<feature type="domain" description="Ig-like" evidence="15">
    <location>
        <begin position="2121"/>
        <end position="2213"/>
    </location>
</feature>
<evidence type="ECO:0000256" key="1">
    <source>
        <dbReference type="ARBA" id="ARBA00004167"/>
    </source>
</evidence>
<keyword evidence="7" id="KW-0677">Repeat</keyword>
<feature type="chain" id="PRO_5043832331" description="Ig-like domain-containing protein" evidence="14">
    <location>
        <begin position="37"/>
        <end position="2903"/>
    </location>
</feature>
<dbReference type="InterPro" id="IPR003591">
    <property type="entry name" value="Leu-rich_rpt_typical-subtyp"/>
</dbReference>
<dbReference type="FunFam" id="2.60.40.10:FF:000032">
    <property type="entry name" value="palladin isoform X1"/>
    <property type="match status" value="1"/>
</dbReference>
<dbReference type="FunFam" id="2.60.40.10:FF:000621">
    <property type="entry name" value="Immunoglobulin superfamily member 10"/>
    <property type="match status" value="1"/>
</dbReference>
<feature type="domain" description="Ig-like" evidence="15">
    <location>
        <begin position="2025"/>
        <end position="2112"/>
    </location>
</feature>
<evidence type="ECO:0000256" key="9">
    <source>
        <dbReference type="ARBA" id="ARBA00023136"/>
    </source>
</evidence>
<evidence type="ECO:0000256" key="5">
    <source>
        <dbReference type="ARBA" id="ARBA00022692"/>
    </source>
</evidence>
<evidence type="ECO:0000256" key="11">
    <source>
        <dbReference type="ARBA" id="ARBA00023180"/>
    </source>
</evidence>
<evidence type="ECO:0000313" key="16">
    <source>
        <dbReference type="EMBL" id="KAJ1117836.1"/>
    </source>
</evidence>
<evidence type="ECO:0000256" key="3">
    <source>
        <dbReference type="ARBA" id="ARBA00022525"/>
    </source>
</evidence>
<feature type="domain" description="Ig-like" evidence="15">
    <location>
        <begin position="2317"/>
        <end position="2413"/>
    </location>
</feature>
<dbReference type="InterPro" id="IPR003599">
    <property type="entry name" value="Ig_sub"/>
</dbReference>
<keyword evidence="11" id="KW-0325">Glycoprotein</keyword>
<dbReference type="EMBL" id="JANPWB010000012">
    <property type="protein sequence ID" value="KAJ1117836.1"/>
    <property type="molecule type" value="Genomic_DNA"/>
</dbReference>
<feature type="region of interest" description="Disordered" evidence="13">
    <location>
        <begin position="829"/>
        <end position="850"/>
    </location>
</feature>
<feature type="compositionally biased region" description="Basic and acidic residues" evidence="13">
    <location>
        <begin position="1067"/>
        <end position="1079"/>
    </location>
</feature>
<dbReference type="InterPro" id="IPR003598">
    <property type="entry name" value="Ig_sub2"/>
</dbReference>
<keyword evidence="3" id="KW-0964">Secreted</keyword>
<dbReference type="InterPro" id="IPR000372">
    <property type="entry name" value="LRRNT"/>
</dbReference>
<dbReference type="SMART" id="SM00408">
    <property type="entry name" value="IGc2"/>
    <property type="match status" value="12"/>
</dbReference>
<organism evidence="16 17">
    <name type="scientific">Pleurodeles waltl</name>
    <name type="common">Iberian ribbed newt</name>
    <dbReference type="NCBI Taxonomy" id="8319"/>
    <lineage>
        <taxon>Eukaryota</taxon>
        <taxon>Metazoa</taxon>
        <taxon>Chordata</taxon>
        <taxon>Craniata</taxon>
        <taxon>Vertebrata</taxon>
        <taxon>Euteleostomi</taxon>
        <taxon>Amphibia</taxon>
        <taxon>Batrachia</taxon>
        <taxon>Caudata</taxon>
        <taxon>Salamandroidea</taxon>
        <taxon>Salamandridae</taxon>
        <taxon>Pleurodelinae</taxon>
        <taxon>Pleurodeles</taxon>
    </lineage>
</organism>
<name>A0AAV7NQS2_PLEWA</name>
<dbReference type="SMART" id="SM00013">
    <property type="entry name" value="LRRNT"/>
    <property type="match status" value="1"/>
</dbReference>
<dbReference type="Proteomes" id="UP001066276">
    <property type="component" value="Chromosome 8"/>
</dbReference>
<evidence type="ECO:0000313" key="17">
    <source>
        <dbReference type="Proteomes" id="UP001066276"/>
    </source>
</evidence>
<keyword evidence="6 14" id="KW-0732">Signal</keyword>
<evidence type="ECO:0000256" key="2">
    <source>
        <dbReference type="ARBA" id="ARBA00004613"/>
    </source>
</evidence>
<dbReference type="InterPro" id="IPR036179">
    <property type="entry name" value="Ig-like_dom_sf"/>
</dbReference>
<dbReference type="InterPro" id="IPR032675">
    <property type="entry name" value="LRR_dom_sf"/>
</dbReference>
<dbReference type="FunFam" id="2.60.40.10:FF:000537">
    <property type="entry name" value="immunoglobulin superfamily member 10"/>
    <property type="match status" value="1"/>
</dbReference>
<feature type="domain" description="Ig-like" evidence="15">
    <location>
        <begin position="498"/>
        <end position="571"/>
    </location>
</feature>
<feature type="compositionally biased region" description="Polar residues" evidence="13">
    <location>
        <begin position="1167"/>
        <end position="1180"/>
    </location>
</feature>
<dbReference type="FunFam" id="2.60.40.10:FF:001377">
    <property type="entry name" value="Matrix remodeling associated 5"/>
    <property type="match status" value="1"/>
</dbReference>
<evidence type="ECO:0000256" key="14">
    <source>
        <dbReference type="SAM" id="SignalP"/>
    </source>
</evidence>
<dbReference type="Pfam" id="PF13927">
    <property type="entry name" value="Ig_3"/>
    <property type="match status" value="4"/>
</dbReference>
<dbReference type="PANTHER" id="PTHR45842:SF4">
    <property type="entry name" value="MATRIX-REMODELING-ASSOCIATED PROTEIN 5"/>
    <property type="match status" value="1"/>
</dbReference>
<dbReference type="InterPro" id="IPR007110">
    <property type="entry name" value="Ig-like_dom"/>
</dbReference>
<proteinExistence type="predicted"/>
<feature type="region of interest" description="Disordered" evidence="13">
    <location>
        <begin position="1167"/>
        <end position="1212"/>
    </location>
</feature>
<keyword evidence="9" id="KW-0472">Membrane</keyword>
<dbReference type="GO" id="GO:0005576">
    <property type="term" value="C:extracellular region"/>
    <property type="evidence" value="ECO:0007669"/>
    <property type="project" value="UniProtKB-SubCell"/>
</dbReference>
<feature type="region of interest" description="Disordered" evidence="13">
    <location>
        <begin position="1059"/>
        <end position="1123"/>
    </location>
</feature>
<dbReference type="Pfam" id="PF07679">
    <property type="entry name" value="I-set"/>
    <property type="match status" value="7"/>
</dbReference>
<dbReference type="SMART" id="SM00082">
    <property type="entry name" value="LRRCT"/>
    <property type="match status" value="1"/>
</dbReference>
<dbReference type="Pfam" id="PF13855">
    <property type="entry name" value="LRR_8"/>
    <property type="match status" value="1"/>
</dbReference>
<dbReference type="FunFam" id="2.60.40.10:FF:000076">
    <property type="entry name" value="Leucine-rich repeat and Ig domain-containing 4"/>
    <property type="match status" value="2"/>
</dbReference>
<evidence type="ECO:0000259" key="15">
    <source>
        <dbReference type="PROSITE" id="PS50835"/>
    </source>
</evidence>
<gene>
    <name evidence="16" type="ORF">NDU88_006032</name>
</gene>
<keyword evidence="12" id="KW-0393">Immunoglobulin domain</keyword>
<evidence type="ECO:0000256" key="13">
    <source>
        <dbReference type="SAM" id="MobiDB-lite"/>
    </source>
</evidence>
<feature type="domain" description="Ig-like" evidence="15">
    <location>
        <begin position="2515"/>
        <end position="2611"/>
    </location>
</feature>
<dbReference type="GO" id="GO:0016020">
    <property type="term" value="C:membrane"/>
    <property type="evidence" value="ECO:0007669"/>
    <property type="project" value="UniProtKB-SubCell"/>
</dbReference>
<dbReference type="PROSITE" id="PS50835">
    <property type="entry name" value="IG_LIKE"/>
    <property type="match status" value="12"/>
</dbReference>
<dbReference type="Gene3D" id="2.60.40.10">
    <property type="entry name" value="Immunoglobulins"/>
    <property type="match status" value="12"/>
</dbReference>
<dbReference type="FunFam" id="2.60.40.10:FF:000063">
    <property type="entry name" value="neural cell adhesion molecule L1"/>
    <property type="match status" value="1"/>
</dbReference>
<dbReference type="SUPFAM" id="SSF48726">
    <property type="entry name" value="Immunoglobulin"/>
    <property type="match status" value="12"/>
</dbReference>
<feature type="domain" description="Ig-like" evidence="15">
    <location>
        <begin position="2617"/>
        <end position="2709"/>
    </location>
</feature>
<feature type="domain" description="Ig-like" evidence="15">
    <location>
        <begin position="2712"/>
        <end position="2802"/>
    </location>
</feature>
<keyword evidence="17" id="KW-1185">Reference proteome</keyword>
<dbReference type="Gene3D" id="3.80.10.10">
    <property type="entry name" value="Ribonuclease Inhibitor"/>
    <property type="match status" value="2"/>
</dbReference>
<dbReference type="InterPro" id="IPR013783">
    <property type="entry name" value="Ig-like_fold"/>
</dbReference>
<dbReference type="SUPFAM" id="SSF52058">
    <property type="entry name" value="L domain-like"/>
    <property type="match status" value="1"/>
</dbReference>
<feature type="compositionally biased region" description="Pro residues" evidence="13">
    <location>
        <begin position="834"/>
        <end position="843"/>
    </location>
</feature>
<feature type="region of interest" description="Disordered" evidence="13">
    <location>
        <begin position="697"/>
        <end position="717"/>
    </location>
</feature>
<sequence length="2903" mass="322379">MQGLKMKFFDTMQRGTTVLALSVVLILALGFPQTTASCPHPCACYVQTEVHCTFRSLAAVPARIPKHVERINLGFNSINSLSENSFAGLSKLELLMIHGNEIHAIPNGVFRDLSSLQVFKMSYNKLKVITSQTFQGLSGLMRLHIDHNKVEFIHPNAFIGLTSLRLLHLEGNLLKQLHPYTFTTFGFLDYFRLSTIKHLYLSENKINTLPEKMVESMPLLESLFLHGNPWACDCKMKWLLKWDEQSGDVLKCKKDKAYEGGQLCAMCSTPKHLRKKELQTLKDISCNRPLIYSPLKLNNSNNNVEEYEDELSIIDEFQDLLGNISLNMTDEHGNVVNMACTIRKSSDFKKVLLSQTLPEEIDVNATFSLEFECPMNRENYEKLWKLIAYYSEVPVKLQRGLMLNKEPKISYRYKQDMNHDAYYYTGVKAHLLTEPAWLMQPLISLQLNRRKSTATKVTLSFFTQFSQSIQVKSMDYQRNGWVMIDQNEKIQGSQSVIQGTVCHLSCHVKASDNPSINWLLPDGTKLKAPYSNSSSRISISGGGQLIINTVDHSDSGLYHCIAQVNNDMDIMALRIVVESSDIQPPDNIIVVERNVGEQIMLPCTAIAVPEAQLNWIIPNNRVIDASFNTSRGYLLENGTLLVQDSQVSDSGFYRCVAVNQLGADQYTVNVKVNKKVSNKSPDKRKIKMRPVGKISTNGSPFVVDNSDGSGDGEIEDVPKKSLNIKDREVSFKLKNNRPLKARGKQNKKDRRKMKAFKALEGEEDSNVAEGRRVFESRRRVNMGNKKIDPRHWADILAKVRGKNIAITTLIPSVSNTRITTAPLLRRKVTTPSPLAKPPLPPTLGPVTEMEESSGDASNLVEDQLLYMTTSATSSVAKHEHASFAEPTIESPAFENMEQPSEYELFESPDELSTPEIETITSVSVPSQEDSVTDASLRTEESINSMTEESQDGLIFVINPTVSSDLHKKVRNSFTDNFDTNDSQFPLKSPALNDTETTIDQIESITSVQLSDVDRNTEDTALLPDDIINEGFTDSISITTVPAIPIQTTGATAGIDVVIPLPQTPTDNEARKDSGEKSYEKSFYFGNGDTAREIGPDVDKYSSQTSSPVPSSRHSKSGQYNMAPMSTASSDVVNASSIIPFEETGQITTVVQSTRRATTIETMTKYPRTTTSRITINSVPQNPRRRPSGRRRLRPNRIRPRPKNVLPTPIILPEAPSTQRPYLGISEIEHSTKTSLGIDLLHSNKHRTELERGKGAYVTTTKLPTTAAKGLQLSENKRKVATSVTRPTVQLPEPPHIMHTTTTAVKAPQSPIAIPLTTQMTNTRRGTKGKKTSSTEVHLIKPVDPAEQKRTLAPYIDGYSGSTVITQIHNSIDFVSHTDRNIYPDTLANMTTSAVVILDQSLTTESIIPLQEDSLHISSERKCHHTTSMEPTPRLPTTVLPINLATTALASTVPSAIYTARTSTPIPSNEKSSTAATMLSTTKPVTTSASHNTWGYPVTKQIRHKQLSVTLYPILRTMKIPKREETRHVTMKLNEEDESKSLGTKSLSPVTQIALIPLSHPGTHSTPSSLVTLLSSVPAPSSKNVKEYIGFNQVESPKLETNDRIGNNENKLVPQLNEHGTSFSYQNKIQTNLNQKQSKEIYSGRLNNSLLVSPHFRRQPGNAPNFNQWPVVIPPHYNQNRGTIKPPYLQNRGHSQKFVTNSPLHFTNKPGITAFAADKVQERRIPTHHPATTPFQLYRPNPIFPGRFSNQGNSRTTINHRLFGSNYATDAKGAAVRIPHQGVPFYINPKLPQIFNRTRTFNRLTTTSKPLIPFLPRPPTMLGERNVATASTPHSTAHVVEQTTSAPAWPEARTTSTHQTLPSTHLMTTTSSTILQRMTTHQGPTLFIPRNKNYNVQYLPFAPHAKGSSMNNSRAVHPSTSFKTLKEMARITTKGYQTLAIPAEMDALFPCDTVGEPKPFLTWTKVSTGATMTANTKIQRFEVMKNGTFVIRNVQLQDRGQYLCTAQNQYGVDKMVITLTVVAQQPKLLVPRYRDATVYLGDTISIECRASGTPVPHISWVFPDRKVMRATSNTEGRIQLYENGSLSIGESTFTDRGIYKCIASNAAGTDSLTVRLHVAALPPIIQHEKEENISLAAGHSVYIHCSAKAAPAPTIRWILFDGTQVRPSQFVNGNLFVFPNGTLYIRSISPRDSGNYECIAANIVGAVRRVVHLTVKKVSSNAKITRSSPQKTDITYGSTLHLDCSADGDPGPRILWRLPSKRLVDSLNSFESRTRVFTNGSLVVQSVTDKDAGDYLCVARNKIGDDYVVLKVNVMMKPAKIEQKNEVNHKVTYGGDLKVDCVATGLPNPEISWSLPDGSMINTLMQSDDSGARTRRYVVFNNGTLFFNEVGMKEEGDYTCYAVNKIGQDEMRVSIKVVAEPAAIRNKTYTIINVPYGDVLSVPCEAKGEPIPKITWLSPSNRPISAFSNKYQVQRDGTLFIQKAQRSDNGNYTCVARNEAGEDRKIVNIHVNVQPPKINGFMNAVTIIQETGMKDNRKLIDCKAEGIPAPRMLWAFPEGVILPAPYYGNRITVHRNGTLDIKFLRKTDSVQLVCIGRNEGGEARLIVQLTVTDHLQKPSFKSRPPEKLAMAAGHAVSLDCSVEGVPEPEIMWVLPNGTELRSGHHLNQFYHRKNGTLQISSLSTTDAGVYRCTAKNMVGYSEILVSLKVGPKPEINNQYKNLVSIINGETLQLHCITPGHPRPEISWILPNGVQLKSPHTGGRFSIHENGSLIVRDASVYDRGTYLCKVTTEYGSSVMNVPVIVIAYPPRITSGPAPVVYTRPGQAVQLNCMTIGIPKAEITWELPDKSYLTTAAQSRLYGNKFLHPQGTLVIQHASHKDVGFYKCTAKNLLGSDSKTTYIHVF</sequence>
<dbReference type="InterPro" id="IPR001611">
    <property type="entry name" value="Leu-rich_rpt"/>
</dbReference>
<dbReference type="InterPro" id="IPR013098">
    <property type="entry name" value="Ig_I-set"/>
</dbReference>
<dbReference type="SMART" id="SM00369">
    <property type="entry name" value="LRR_TYP"/>
    <property type="match status" value="6"/>
</dbReference>
<comment type="caution">
    <text evidence="16">The sequence shown here is derived from an EMBL/GenBank/DDBJ whole genome shotgun (WGS) entry which is preliminary data.</text>
</comment>
<dbReference type="PANTHER" id="PTHR45842">
    <property type="entry name" value="SYNAPTIC ADHESION-LIKE MOLECULE SALM"/>
    <property type="match status" value="1"/>
</dbReference>
<evidence type="ECO:0000256" key="8">
    <source>
        <dbReference type="ARBA" id="ARBA00022989"/>
    </source>
</evidence>
<reference evidence="16" key="1">
    <citation type="journal article" date="2022" name="bioRxiv">
        <title>Sequencing and chromosome-scale assembly of the giantPleurodeles waltlgenome.</title>
        <authorList>
            <person name="Brown T."/>
            <person name="Elewa A."/>
            <person name="Iarovenko S."/>
            <person name="Subramanian E."/>
            <person name="Araus A.J."/>
            <person name="Petzold A."/>
            <person name="Susuki M."/>
            <person name="Suzuki K.-i.T."/>
            <person name="Hayashi T."/>
            <person name="Toyoda A."/>
            <person name="Oliveira C."/>
            <person name="Osipova E."/>
            <person name="Leigh N.D."/>
            <person name="Simon A."/>
            <person name="Yun M.H."/>
        </authorList>
    </citation>
    <scope>NUCLEOTIDE SEQUENCE</scope>
    <source>
        <strain evidence="16">20211129_DDA</strain>
        <tissue evidence="16">Liver</tissue>
    </source>
</reference>
<feature type="compositionally biased region" description="Basic and acidic residues" evidence="13">
    <location>
        <begin position="1089"/>
        <end position="1099"/>
    </location>
</feature>
<keyword evidence="5" id="KW-0812">Transmembrane</keyword>
<dbReference type="InterPro" id="IPR000483">
    <property type="entry name" value="Cys-rich_flank_reg_C"/>
</dbReference>